<feature type="transmembrane region" description="Helical" evidence="2">
    <location>
        <begin position="247"/>
        <end position="266"/>
    </location>
</feature>
<dbReference type="InterPro" id="IPR035439">
    <property type="entry name" value="UPF0145_dom_sf"/>
</dbReference>
<comment type="similarity">
    <text evidence="1">Belongs to the UPF0145 family.</text>
</comment>
<dbReference type="EMBL" id="JABCSC020000001">
    <property type="protein sequence ID" value="NSL53407.1"/>
    <property type="molecule type" value="Genomic_DNA"/>
</dbReference>
<keyword evidence="4" id="KW-1185">Reference proteome</keyword>
<evidence type="ECO:0000313" key="4">
    <source>
        <dbReference type="Proteomes" id="UP000778523"/>
    </source>
</evidence>
<evidence type="ECO:0000313" key="3">
    <source>
        <dbReference type="EMBL" id="NSL53407.1"/>
    </source>
</evidence>
<gene>
    <name evidence="3" type="ORF">HJ583_000065</name>
</gene>
<keyword evidence="2" id="KW-0812">Transmembrane</keyword>
<dbReference type="InterPro" id="IPR002765">
    <property type="entry name" value="UPF0145_YbjQ-like"/>
</dbReference>
<feature type="transmembrane region" description="Helical" evidence="2">
    <location>
        <begin position="214"/>
        <end position="235"/>
    </location>
</feature>
<feature type="transmembrane region" description="Helical" evidence="2">
    <location>
        <begin position="184"/>
        <end position="202"/>
    </location>
</feature>
<organism evidence="3 4">
    <name type="scientific">Uliginosibacterium aquaticum</name>
    <dbReference type="NCBI Taxonomy" id="2731212"/>
    <lineage>
        <taxon>Bacteria</taxon>
        <taxon>Pseudomonadati</taxon>
        <taxon>Pseudomonadota</taxon>
        <taxon>Betaproteobacteria</taxon>
        <taxon>Rhodocyclales</taxon>
        <taxon>Zoogloeaceae</taxon>
        <taxon>Uliginosibacterium</taxon>
    </lineage>
</organism>
<dbReference type="Pfam" id="PF01906">
    <property type="entry name" value="YbjQ_1"/>
    <property type="match status" value="1"/>
</dbReference>
<evidence type="ECO:0000256" key="1">
    <source>
        <dbReference type="ARBA" id="ARBA00010751"/>
    </source>
</evidence>
<keyword evidence="2" id="KW-1133">Transmembrane helix</keyword>
<dbReference type="Gene3D" id="3.30.110.70">
    <property type="entry name" value="Hypothetical protein apc22750. Chain B"/>
    <property type="match status" value="1"/>
</dbReference>
<reference evidence="3 4" key="1">
    <citation type="submission" date="2020-06" db="EMBL/GenBank/DDBJ databases">
        <title>Draft genome of Uliginosibacterium sp. IMCC34675.</title>
        <authorList>
            <person name="Song J."/>
        </authorList>
    </citation>
    <scope>NUCLEOTIDE SEQUENCE [LARGE SCALE GENOMIC DNA]</scope>
    <source>
        <strain evidence="3 4">IMCC34675</strain>
    </source>
</reference>
<protein>
    <submittedName>
        <fullName evidence="3">Heavy metal-binding domain-containing protein</fullName>
    </submittedName>
</protein>
<dbReference type="RefSeq" id="WP_170019415.1">
    <property type="nucleotide sequence ID" value="NZ_JABCSC020000001.1"/>
</dbReference>
<proteinExistence type="inferred from homology"/>
<dbReference type="SUPFAM" id="SSF117782">
    <property type="entry name" value="YbjQ-like"/>
    <property type="match status" value="1"/>
</dbReference>
<dbReference type="PANTHER" id="PTHR34068">
    <property type="entry name" value="UPF0145 PROTEIN YBJQ"/>
    <property type="match status" value="1"/>
</dbReference>
<keyword evidence="2" id="KW-0472">Membrane</keyword>
<accession>A0ABX2IBU1</accession>
<feature type="transmembrane region" description="Helical" evidence="2">
    <location>
        <begin position="6"/>
        <end position="21"/>
    </location>
</feature>
<name>A0ABX2IBU1_9RHOO</name>
<comment type="caution">
    <text evidence="3">The sequence shown here is derived from an EMBL/GenBank/DDBJ whole genome shotgun (WGS) entry which is preliminary data.</text>
</comment>
<sequence>MELLIKLGVFLVLVTIGYWRGRRNERAHLRSLAAEEDAVADVLVFATRYPPASAQVLDPLLVTGSAVIASDYFRFFVAGLRKIVGGNYRAYEQLLERGRRQAMVRLKQAAKARGAKHVFNVRITTSRISNSRGGEATQVEVLAVGTAFVLATGSVAESRAHHRPGPALASPENFSLFKHRFTRTWLLALVAAVIYAFVELIGDARFTHQWRYAHGAPTALFFMLACAGSFALLLWARRAKTPWSSAIVLALLTIPALQATLYFGVLRLNSLLSHGPQQVAYKVASEGLLQPVTAGLPELYFYDYADYWAAQPEGSPIRLTVLRGALGVLQYDLRPLGPQYEAWYSAQH</sequence>
<dbReference type="Proteomes" id="UP000778523">
    <property type="component" value="Unassembled WGS sequence"/>
</dbReference>
<evidence type="ECO:0000256" key="2">
    <source>
        <dbReference type="SAM" id="Phobius"/>
    </source>
</evidence>